<organism evidence="1 2">
    <name type="scientific">Arctium lappa</name>
    <name type="common">Greater burdock</name>
    <name type="synonym">Lappa major</name>
    <dbReference type="NCBI Taxonomy" id="4217"/>
    <lineage>
        <taxon>Eukaryota</taxon>
        <taxon>Viridiplantae</taxon>
        <taxon>Streptophyta</taxon>
        <taxon>Embryophyta</taxon>
        <taxon>Tracheophyta</taxon>
        <taxon>Spermatophyta</taxon>
        <taxon>Magnoliopsida</taxon>
        <taxon>eudicotyledons</taxon>
        <taxon>Gunneridae</taxon>
        <taxon>Pentapetalae</taxon>
        <taxon>asterids</taxon>
        <taxon>campanulids</taxon>
        <taxon>Asterales</taxon>
        <taxon>Asteraceae</taxon>
        <taxon>Carduoideae</taxon>
        <taxon>Cardueae</taxon>
        <taxon>Arctiinae</taxon>
        <taxon>Arctium</taxon>
    </lineage>
</organism>
<keyword evidence="2" id="KW-1185">Reference proteome</keyword>
<protein>
    <submittedName>
        <fullName evidence="1">Uncharacterized protein</fullName>
    </submittedName>
</protein>
<evidence type="ECO:0000313" key="1">
    <source>
        <dbReference type="EMBL" id="KAI3773074.1"/>
    </source>
</evidence>
<dbReference type="Proteomes" id="UP001055879">
    <property type="component" value="Linkage Group LG01"/>
</dbReference>
<reference evidence="2" key="1">
    <citation type="journal article" date="2022" name="Mol. Ecol. Resour.">
        <title>The genomes of chicory, endive, great burdock and yacon provide insights into Asteraceae palaeo-polyploidization history and plant inulin production.</title>
        <authorList>
            <person name="Fan W."/>
            <person name="Wang S."/>
            <person name="Wang H."/>
            <person name="Wang A."/>
            <person name="Jiang F."/>
            <person name="Liu H."/>
            <person name="Zhao H."/>
            <person name="Xu D."/>
            <person name="Zhang Y."/>
        </authorList>
    </citation>
    <scope>NUCLEOTIDE SEQUENCE [LARGE SCALE GENOMIC DNA]</scope>
    <source>
        <strain evidence="2">cv. Niubang</strain>
    </source>
</reference>
<reference evidence="1 2" key="2">
    <citation type="journal article" date="2022" name="Mol. Ecol. Resour.">
        <title>The genomes of chicory, endive, great burdock and yacon provide insights into Asteraceae paleo-polyploidization history and plant inulin production.</title>
        <authorList>
            <person name="Fan W."/>
            <person name="Wang S."/>
            <person name="Wang H."/>
            <person name="Wang A."/>
            <person name="Jiang F."/>
            <person name="Liu H."/>
            <person name="Zhao H."/>
            <person name="Xu D."/>
            <person name="Zhang Y."/>
        </authorList>
    </citation>
    <scope>NUCLEOTIDE SEQUENCE [LARGE SCALE GENOMIC DNA]</scope>
    <source>
        <strain evidence="2">cv. Niubang</strain>
    </source>
</reference>
<comment type="caution">
    <text evidence="1">The sequence shown here is derived from an EMBL/GenBank/DDBJ whole genome shotgun (WGS) entry which is preliminary data.</text>
</comment>
<evidence type="ECO:0000313" key="2">
    <source>
        <dbReference type="Proteomes" id="UP001055879"/>
    </source>
</evidence>
<proteinExistence type="predicted"/>
<name>A0ACB9FPK9_ARCLA</name>
<sequence>MKTCNRHEHTLILVGDEDLVKDERAFLWMKLSLPVDRIWRWVSKLKVKQGVGRGLQVVCGDWSSSLCVGISTYGYPFLSDILSLSFTFPIALFYGFQWRFNTKSSNLLLTRPSKTHRIVIRVIDLDLVVFLQIWLFDRRLIQVFAVWFGFTGINDVLLRFGWLWRRSKEKLTVLFRSGFEFRLDRVIGARRLIACY</sequence>
<gene>
    <name evidence="1" type="ORF">L6452_04272</name>
</gene>
<dbReference type="EMBL" id="CM042047">
    <property type="protein sequence ID" value="KAI3773074.1"/>
    <property type="molecule type" value="Genomic_DNA"/>
</dbReference>
<accession>A0ACB9FPK9</accession>